<accession>A0ABQ4CGQ5</accession>
<reference evidence="2 3" key="1">
    <citation type="submission" date="2021-01" db="EMBL/GenBank/DDBJ databases">
        <title>Whole genome shotgun sequence of Asanoa iriomotensis NBRC 100142.</title>
        <authorList>
            <person name="Komaki H."/>
            <person name="Tamura T."/>
        </authorList>
    </citation>
    <scope>NUCLEOTIDE SEQUENCE [LARGE SCALE GENOMIC DNA]</scope>
    <source>
        <strain evidence="2 3">NBRC 100142</strain>
    </source>
</reference>
<dbReference type="NCBIfam" id="NF047509">
    <property type="entry name" value="Rv3131_FMN_oxido"/>
    <property type="match status" value="1"/>
</dbReference>
<feature type="region of interest" description="Disordered" evidence="1">
    <location>
        <begin position="307"/>
        <end position="334"/>
    </location>
</feature>
<dbReference type="PANTHER" id="PTHR23026:SF123">
    <property type="entry name" value="NAD(P)H NITROREDUCTASE RV3131-RELATED"/>
    <property type="match status" value="1"/>
</dbReference>
<gene>
    <name evidence="2" type="ORF">Air01nite_80390</name>
</gene>
<keyword evidence="3" id="KW-1185">Reference proteome</keyword>
<dbReference type="Gene3D" id="3.40.109.10">
    <property type="entry name" value="NADH Oxidase"/>
    <property type="match status" value="1"/>
</dbReference>
<dbReference type="SUPFAM" id="SSF55469">
    <property type="entry name" value="FMN-dependent nitroreductase-like"/>
    <property type="match status" value="2"/>
</dbReference>
<proteinExistence type="predicted"/>
<organism evidence="2 3">
    <name type="scientific">Asanoa iriomotensis</name>
    <dbReference type="NCBI Taxonomy" id="234613"/>
    <lineage>
        <taxon>Bacteria</taxon>
        <taxon>Bacillati</taxon>
        <taxon>Actinomycetota</taxon>
        <taxon>Actinomycetes</taxon>
        <taxon>Micromonosporales</taxon>
        <taxon>Micromonosporaceae</taxon>
        <taxon>Asanoa</taxon>
    </lineage>
</organism>
<dbReference type="InterPro" id="IPR050627">
    <property type="entry name" value="Nitroreductase/BluB"/>
</dbReference>
<evidence type="ECO:0008006" key="4">
    <source>
        <dbReference type="Google" id="ProtNLM"/>
    </source>
</evidence>
<dbReference type="Proteomes" id="UP000624325">
    <property type="component" value="Unassembled WGS sequence"/>
</dbReference>
<name>A0ABQ4CGQ5_9ACTN</name>
<protein>
    <recommendedName>
        <fullName evidence="4">Nitroreductase family protein</fullName>
    </recommendedName>
</protein>
<dbReference type="PANTHER" id="PTHR23026">
    <property type="entry name" value="NADPH NITROREDUCTASE"/>
    <property type="match status" value="1"/>
</dbReference>
<evidence type="ECO:0000313" key="3">
    <source>
        <dbReference type="Proteomes" id="UP000624325"/>
    </source>
</evidence>
<evidence type="ECO:0000256" key="1">
    <source>
        <dbReference type="SAM" id="MobiDB-lite"/>
    </source>
</evidence>
<evidence type="ECO:0000313" key="2">
    <source>
        <dbReference type="EMBL" id="GIF61944.1"/>
    </source>
</evidence>
<dbReference type="EMBL" id="BONC01000166">
    <property type="protein sequence ID" value="GIF61944.1"/>
    <property type="molecule type" value="Genomic_DNA"/>
</dbReference>
<comment type="caution">
    <text evidence="2">The sequence shown here is derived from an EMBL/GenBank/DDBJ whole genome shotgun (WGS) entry which is preliminary data.</text>
</comment>
<dbReference type="InterPro" id="IPR000415">
    <property type="entry name" value="Nitroreductase-like"/>
</dbReference>
<sequence length="334" mass="35782">MTPTTTAYTADDLSAAAELAIRAPSMHNSQPWRFGLAGDTIEVRLDLTRLPDIPAAGWAGRVSCGAAAFNLRVALAVLGRPANVIVQPLDRDPAVVARLVPDEPRPASGAERTLYAAIPRRHSNRAPFNTQTVPADVRSRLREAARREGGWLDLIIGANAVNALAEVVNAANRVLQRDEAYAGELARWRRAETAQDGVSARAAGYAPEPQDVLPMRAFGGRTRPLGRDYEPEPLVAVLGTPTDRDGDQVVAGQALQRVLLTAADAGLAVSMFSQPIEVAAARDRLRTALGRHGVPQMVFRIGYARQPGYPSLRRPASSVIDPPRGPGPDRAADR</sequence>